<dbReference type="Pfam" id="PF01715">
    <property type="entry name" value="IPPT"/>
    <property type="match status" value="1"/>
</dbReference>
<feature type="binding site" evidence="10">
    <location>
        <begin position="34"/>
        <end position="41"/>
    </location>
    <ligand>
        <name>ATP</name>
        <dbReference type="ChEBI" id="CHEBI:30616"/>
    </ligand>
</feature>
<evidence type="ECO:0000313" key="14">
    <source>
        <dbReference type="EMBL" id="AEG93706.1"/>
    </source>
</evidence>
<dbReference type="PATRIC" id="fig|365046.3.peg.2662"/>
<dbReference type="NCBIfam" id="TIGR00174">
    <property type="entry name" value="miaA"/>
    <property type="match status" value="1"/>
</dbReference>
<dbReference type="AlphaFoldDB" id="F5Y3P9"/>
<evidence type="ECO:0000256" key="5">
    <source>
        <dbReference type="ARBA" id="ARBA00022694"/>
    </source>
</evidence>
<evidence type="ECO:0000256" key="10">
    <source>
        <dbReference type="HAMAP-Rule" id="MF_00185"/>
    </source>
</evidence>
<keyword evidence="15" id="KW-1185">Reference proteome</keyword>
<evidence type="ECO:0000256" key="3">
    <source>
        <dbReference type="ARBA" id="ARBA00005842"/>
    </source>
</evidence>
<comment type="caution">
    <text evidence="10">Lacks conserved residue(s) required for the propagation of feature annotation.</text>
</comment>
<accession>F5Y3P9</accession>
<comment type="function">
    <text evidence="2 10 12">Catalyzes the transfer of a dimethylallyl group onto the adenine at position 37 in tRNAs that read codons beginning with uridine, leading to the formation of N6-(dimethylallyl)adenosine (i(6)A).</text>
</comment>
<dbReference type="InterPro" id="IPR018022">
    <property type="entry name" value="IPT"/>
</dbReference>
<keyword evidence="5 10" id="KW-0819">tRNA processing</keyword>
<comment type="similarity">
    <text evidence="3 10 13">Belongs to the IPP transferase family.</text>
</comment>
<proteinExistence type="inferred from homology"/>
<reference evidence="15" key="1">
    <citation type="submission" date="2006-01" db="EMBL/GenBank/DDBJ databases">
        <title>Genome of the cyst-dividing bacterium Ramlibacter tataouinensis.</title>
        <authorList>
            <person name="Barakat M."/>
            <person name="Ortet P."/>
            <person name="De Luca G."/>
            <person name="Jourlin-Castelli C."/>
            <person name="Ansaldi M."/>
            <person name="Py B."/>
            <person name="Fichant G."/>
            <person name="Coutinho P."/>
            <person name="Voulhoux R."/>
            <person name="Bastien O."/>
            <person name="Roy S."/>
            <person name="Marechal E."/>
            <person name="Henrissat B."/>
            <person name="Quentin Y."/>
            <person name="Noirot P."/>
            <person name="Filloux A."/>
            <person name="Mejean V."/>
            <person name="DuBow M."/>
            <person name="Barras F."/>
            <person name="Heulin T."/>
        </authorList>
    </citation>
    <scope>NUCLEOTIDE SEQUENCE [LARGE SCALE GENOMIC DNA]</scope>
    <source>
        <strain evidence="15">ATCC BAA-407 / DSM 14655 / LMG 21543 / TTB310</strain>
    </source>
</reference>
<dbReference type="GO" id="GO:0006400">
    <property type="term" value="P:tRNA modification"/>
    <property type="evidence" value="ECO:0007669"/>
    <property type="project" value="TreeGrafter"/>
</dbReference>
<evidence type="ECO:0000256" key="2">
    <source>
        <dbReference type="ARBA" id="ARBA00003213"/>
    </source>
</evidence>
<dbReference type="Proteomes" id="UP000008385">
    <property type="component" value="Chromosome"/>
</dbReference>
<dbReference type="PANTHER" id="PTHR11088:SF60">
    <property type="entry name" value="TRNA DIMETHYLALLYLTRANSFERASE"/>
    <property type="match status" value="1"/>
</dbReference>
<evidence type="ECO:0000256" key="7">
    <source>
        <dbReference type="ARBA" id="ARBA00022840"/>
    </source>
</evidence>
<feature type="site" description="Interaction with substrate tRNA" evidence="10">
    <location>
        <position position="147"/>
    </location>
</feature>
<dbReference type="FunFam" id="1.10.20.140:FF:000001">
    <property type="entry name" value="tRNA dimethylallyltransferase"/>
    <property type="match status" value="1"/>
</dbReference>
<dbReference type="eggNOG" id="COG0324">
    <property type="taxonomic scope" value="Bacteria"/>
</dbReference>
<reference evidence="14 15" key="2">
    <citation type="journal article" date="2011" name="PLoS ONE">
        <title>The Cyst-Dividing Bacterium Ramlibacter tataouinensis TTB310 Genome Reveals a Well-Stocked Toolbox for Adaptation to a Desert Environment.</title>
        <authorList>
            <person name="De Luca G."/>
            <person name="Barakat M."/>
            <person name="Ortet P."/>
            <person name="Fochesato S."/>
            <person name="Jourlin-Castelli C."/>
            <person name="Ansaldi M."/>
            <person name="Py B."/>
            <person name="Fichant G."/>
            <person name="Coutinho P.M."/>
            <person name="Voulhoux R."/>
            <person name="Bastien O."/>
            <person name="Marechal E."/>
            <person name="Henrissat B."/>
            <person name="Quentin Y."/>
            <person name="Noirot P."/>
            <person name="Filloux A."/>
            <person name="Mejean V."/>
            <person name="Dubow M.S."/>
            <person name="Barras F."/>
            <person name="Barbe V."/>
            <person name="Weissenbach J."/>
            <person name="Mihalcescu I."/>
            <person name="Vermeglio A."/>
            <person name="Achouak W."/>
            <person name="Heulin T."/>
        </authorList>
    </citation>
    <scope>NUCLEOTIDE SEQUENCE [LARGE SCALE GENOMIC DNA]</scope>
    <source>
        <strain evidence="15">ATCC BAA-407 / DSM 14655 / LMG 21543 / TTB310</strain>
    </source>
</reference>
<comment type="subunit">
    <text evidence="10">Monomer.</text>
</comment>
<dbReference type="GO" id="GO:0052381">
    <property type="term" value="F:tRNA dimethylallyltransferase activity"/>
    <property type="evidence" value="ECO:0007669"/>
    <property type="project" value="UniProtKB-UniRule"/>
</dbReference>
<feature type="site" description="Interaction with substrate tRNA" evidence="10">
    <location>
        <position position="125"/>
    </location>
</feature>
<organism evidence="14 15">
    <name type="scientific">Ramlibacter tataouinensis (strain ATCC BAA-407 / DSM 14655 / LMG 21543 / TTB310)</name>
    <dbReference type="NCBI Taxonomy" id="365046"/>
    <lineage>
        <taxon>Bacteria</taxon>
        <taxon>Pseudomonadati</taxon>
        <taxon>Pseudomonadota</taxon>
        <taxon>Betaproteobacteria</taxon>
        <taxon>Burkholderiales</taxon>
        <taxon>Comamonadaceae</taxon>
        <taxon>Ramlibacter</taxon>
    </lineage>
</organism>
<keyword evidence="8 10" id="KW-0460">Magnesium</keyword>
<dbReference type="HOGENOM" id="CLU_032616_0_0_4"/>
<dbReference type="InterPro" id="IPR039657">
    <property type="entry name" value="Dimethylallyltransferase"/>
</dbReference>
<evidence type="ECO:0000256" key="4">
    <source>
        <dbReference type="ARBA" id="ARBA00022679"/>
    </source>
</evidence>
<dbReference type="KEGG" id="rta:Rta_26050"/>
<evidence type="ECO:0000256" key="8">
    <source>
        <dbReference type="ARBA" id="ARBA00022842"/>
    </source>
</evidence>
<dbReference type="GO" id="GO:0005524">
    <property type="term" value="F:ATP binding"/>
    <property type="evidence" value="ECO:0007669"/>
    <property type="project" value="UniProtKB-UniRule"/>
</dbReference>
<feature type="region of interest" description="Interaction with substrate tRNA" evidence="10">
    <location>
        <begin position="59"/>
        <end position="62"/>
    </location>
</feature>
<evidence type="ECO:0000256" key="9">
    <source>
        <dbReference type="ARBA" id="ARBA00049563"/>
    </source>
</evidence>
<keyword evidence="7 10" id="KW-0067">ATP-binding</keyword>
<comment type="catalytic activity">
    <reaction evidence="9 10 11">
        <text>adenosine(37) in tRNA + dimethylallyl diphosphate = N(6)-dimethylallyladenosine(37) in tRNA + diphosphate</text>
        <dbReference type="Rhea" id="RHEA:26482"/>
        <dbReference type="Rhea" id="RHEA-COMP:10162"/>
        <dbReference type="Rhea" id="RHEA-COMP:10375"/>
        <dbReference type="ChEBI" id="CHEBI:33019"/>
        <dbReference type="ChEBI" id="CHEBI:57623"/>
        <dbReference type="ChEBI" id="CHEBI:74411"/>
        <dbReference type="ChEBI" id="CHEBI:74415"/>
        <dbReference type="EC" id="2.5.1.75"/>
    </reaction>
</comment>
<evidence type="ECO:0000256" key="12">
    <source>
        <dbReference type="RuleBase" id="RU003784"/>
    </source>
</evidence>
<evidence type="ECO:0000256" key="1">
    <source>
        <dbReference type="ARBA" id="ARBA00001946"/>
    </source>
</evidence>
<dbReference type="EC" id="2.5.1.75" evidence="10"/>
<keyword evidence="6 10" id="KW-0547">Nucleotide-binding</keyword>
<dbReference type="STRING" id="365046.Rta_26050"/>
<evidence type="ECO:0000313" key="15">
    <source>
        <dbReference type="Proteomes" id="UP000008385"/>
    </source>
</evidence>
<feature type="region of interest" description="Interaction with substrate tRNA" evidence="10">
    <location>
        <begin position="269"/>
        <end position="274"/>
    </location>
</feature>
<evidence type="ECO:0000256" key="6">
    <source>
        <dbReference type="ARBA" id="ARBA00022741"/>
    </source>
</evidence>
<sequence length="346" mass="37308">MPARRGERRFARGASATLARIMTEAPDRVIALAGPTASGKTAAALALAQALPVEIVSVDSALVYRGMDIGTAKPSAAERAAVPHHLIDIRDPAQAYSAAEFAADARRLVGEIQARGRIPLLVGGTMLYFKALFEGLSSMPAADAEVRAAIDAQARDQGWPALHAELARVDPAAAARLAPQDAQRIQRALEVWRVSGVPLSVHHAAAGRDAAPPAWAAGCELFSLEPRDRGWLHERIALRFSQMLEQGLVDEVEGLRGRGDLSPQLPSMRCVGYRQAWEWLDAQAAGHAPPLAWLRDRGIFATRQLAKRQLTWLRGMARRRVIECDAPDAPARLLAAAGVPARTARR</sequence>
<dbReference type="Gene3D" id="1.10.20.140">
    <property type="match status" value="1"/>
</dbReference>
<dbReference type="HAMAP" id="MF_00185">
    <property type="entry name" value="IPP_trans"/>
    <property type="match status" value="1"/>
</dbReference>
<dbReference type="InterPro" id="IPR027417">
    <property type="entry name" value="P-loop_NTPase"/>
</dbReference>
<dbReference type="PANTHER" id="PTHR11088">
    <property type="entry name" value="TRNA DIMETHYLALLYLTRANSFERASE"/>
    <property type="match status" value="1"/>
</dbReference>
<dbReference type="Gene3D" id="3.40.50.300">
    <property type="entry name" value="P-loop containing nucleotide triphosphate hydrolases"/>
    <property type="match status" value="1"/>
</dbReference>
<evidence type="ECO:0000256" key="13">
    <source>
        <dbReference type="RuleBase" id="RU003785"/>
    </source>
</evidence>
<feature type="region of interest" description="Interaction with substrate tRNA" evidence="10">
    <location>
        <begin position="183"/>
        <end position="187"/>
    </location>
</feature>
<protein>
    <recommendedName>
        <fullName evidence="10">tRNA dimethylallyltransferase</fullName>
        <ecNumber evidence="10">2.5.1.75</ecNumber>
    </recommendedName>
    <alternativeName>
        <fullName evidence="10">Dimethylallyl diphosphate:tRNA dimethylallyltransferase</fullName>
        <shortName evidence="10">DMAPP:tRNA dimethylallyltransferase</shortName>
        <shortName evidence="10">DMATase</shortName>
    </alternativeName>
    <alternativeName>
        <fullName evidence="10">Isopentenyl-diphosphate:tRNA isopentenyltransferase</fullName>
        <shortName evidence="10">IPP transferase</shortName>
        <shortName evidence="10">IPPT</shortName>
        <shortName evidence="10">IPTase</shortName>
    </alternativeName>
</protein>
<evidence type="ECO:0000256" key="11">
    <source>
        <dbReference type="RuleBase" id="RU003783"/>
    </source>
</evidence>
<name>F5Y3P9_RAMTT</name>
<feature type="binding site" evidence="10">
    <location>
        <begin position="36"/>
        <end position="41"/>
    </location>
    <ligand>
        <name>substrate</name>
    </ligand>
</feature>
<gene>
    <name evidence="10 14" type="primary">miaA</name>
    <name evidence="14" type="ordered locus">Rta_26050</name>
</gene>
<comment type="cofactor">
    <cofactor evidence="1 10">
        <name>Mg(2+)</name>
        <dbReference type="ChEBI" id="CHEBI:18420"/>
    </cofactor>
</comment>
<dbReference type="EMBL" id="CP000245">
    <property type="protein sequence ID" value="AEG93706.1"/>
    <property type="molecule type" value="Genomic_DNA"/>
</dbReference>
<keyword evidence="4 10" id="KW-0808">Transferase</keyword>
<dbReference type="SUPFAM" id="SSF52540">
    <property type="entry name" value="P-loop containing nucleoside triphosphate hydrolases"/>
    <property type="match status" value="1"/>
</dbReference>